<evidence type="ECO:0000256" key="6">
    <source>
        <dbReference type="ARBA" id="ARBA00065814"/>
    </source>
</evidence>
<evidence type="ECO:0000256" key="2">
    <source>
        <dbReference type="ARBA" id="ARBA00022741"/>
    </source>
</evidence>
<feature type="compositionally biased region" description="Polar residues" evidence="8">
    <location>
        <begin position="582"/>
        <end position="597"/>
    </location>
</feature>
<comment type="similarity">
    <text evidence="7">Belongs to the TRAFAC class YlqF/YawG GTPase family. NOG2 subfamily.</text>
</comment>
<dbReference type="GeneID" id="118409309"/>
<evidence type="ECO:0000256" key="7">
    <source>
        <dbReference type="RuleBase" id="RU364023"/>
    </source>
</evidence>
<feature type="region of interest" description="Disordered" evidence="8">
    <location>
        <begin position="824"/>
        <end position="897"/>
    </location>
</feature>
<accession>A0A9J7HV58</accession>
<evidence type="ECO:0000256" key="3">
    <source>
        <dbReference type="ARBA" id="ARBA00023134"/>
    </source>
</evidence>
<dbReference type="InterPro" id="IPR023179">
    <property type="entry name" value="GTP-bd_ortho_bundle_sf"/>
</dbReference>
<keyword evidence="3 7" id="KW-0342">GTP-binding</keyword>
<dbReference type="PRINTS" id="PR00326">
    <property type="entry name" value="GTP1OBG"/>
</dbReference>
<dbReference type="InterPro" id="IPR027417">
    <property type="entry name" value="P-loop_NTPase"/>
</dbReference>
<dbReference type="PANTHER" id="PTHR11089:SF9">
    <property type="entry name" value="NUCLEOLAR GTP-BINDING PROTEIN 2"/>
    <property type="match status" value="1"/>
</dbReference>
<feature type="compositionally biased region" description="Polar residues" evidence="8">
    <location>
        <begin position="699"/>
        <end position="708"/>
    </location>
</feature>
<evidence type="ECO:0000259" key="9">
    <source>
        <dbReference type="PROSITE" id="PS51721"/>
    </source>
</evidence>
<feature type="region of interest" description="Disordered" evidence="8">
    <location>
        <begin position="1"/>
        <end position="41"/>
    </location>
</feature>
<gene>
    <name evidence="11" type="primary">LOC118409309</name>
</gene>
<organism evidence="10 11">
    <name type="scientific">Branchiostoma floridae</name>
    <name type="common">Florida lancelet</name>
    <name type="synonym">Amphioxus</name>
    <dbReference type="NCBI Taxonomy" id="7739"/>
    <lineage>
        <taxon>Eukaryota</taxon>
        <taxon>Metazoa</taxon>
        <taxon>Chordata</taxon>
        <taxon>Cephalochordata</taxon>
        <taxon>Leptocardii</taxon>
        <taxon>Amphioxiformes</taxon>
        <taxon>Branchiostomatidae</taxon>
        <taxon>Branchiostoma</taxon>
    </lineage>
</organism>
<protein>
    <recommendedName>
        <fullName evidence="7">Nucleolar GTP-binding protein 2</fullName>
    </recommendedName>
</protein>
<sequence length="897" mass="100227">MAKTVQKKKKVQNRIKKSNSSTNPDRVSGSAPGGKNMRDKTTIKRLLMYRGGKPKRNREGKIVRPAVFQGNLPSGSMARVEPNRRWFGNTRVVTQNALQTFQEEMGKVVKDPYQVVMRQSKLPLSLLHDRAKTARVHLLDTESFETTFGKKAQRKKPSLKVADYQGLMNVVQESTDKYDEEKDKDLEMEDEGIRDEAREPIFSKGTSRRIWGELYKVIDSSDVVIQVLDARNPMGTRSKHIEDFMTKEKSYKHLIFVLNKCDLVPTWVTQRWVSILSAEFPTLAMHASVTNPFGKGALIQLLRQFGKLHQDKKQISVGLIGYPNVGKSSIINTLRGKKVCNVAPIAGETKVWQYITLMKRIYLIDCPGVVYPSETETETELVLKGVVRVENVKLPEYHIPAVLERVKEEYLTKTYKLPAWDGATDFLENMAKRTGKLLKGGEPDVSTVAKMVLNDFQRGRLPYFVKPPGADLDIQKPSKATESSSQPLIKFVPAAGETEDSTCVTTSEPETSTETEQEAVPTSPQGETGSLTNKEKRLQMKIARQEKLERRQPRVAQDLSKIIVGLDFSGDDVQPLGPQSPGVVSTMSGYSADQSYVSEDDLGRDDGDEEEEEEDLQPGEEDIQSDASSESDDTGVSNEEENTNREEVQKNERSSQLADSEKVKAAEKEMGEKAVERDEFEATAEGSEPIDPCKRQKNKPLSTTSSQAKKGKVKDRESLDSQYVLKNPVSKKVRKAMKRKLTQMSTSGKWVASTVSEASASTPVASTSSWNVQSTPGPVESGSMKSDKVVSSPTGKMPSSETELLQASDDYAVKVNPHVLCVEATPSPSKKSKMTENLGDLEHEQSEKKKKLTAKQRRSLERAQKTKKVGAHYYQEVNVKNKNRNKKRDINVKKGRK</sequence>
<dbReference type="InterPro" id="IPR050755">
    <property type="entry name" value="TRAFAC_YlqF/YawG_RiboMat"/>
</dbReference>
<dbReference type="SUPFAM" id="SSF52540">
    <property type="entry name" value="P-loop containing nucleoside triphosphate hydrolases"/>
    <property type="match status" value="1"/>
</dbReference>
<comment type="subcellular location">
    <subcellularLocation>
        <location evidence="1 7">Nucleus</location>
        <location evidence="1 7">Nucleolus</location>
    </subcellularLocation>
</comment>
<dbReference type="Pfam" id="PF01926">
    <property type="entry name" value="MMR_HSR1"/>
    <property type="match status" value="1"/>
</dbReference>
<dbReference type="Gene3D" id="3.40.50.300">
    <property type="entry name" value="P-loop containing nucleotide triphosphate hydrolases"/>
    <property type="match status" value="1"/>
</dbReference>
<name>A0A9J7HV58_BRAFL</name>
<feature type="compositionally biased region" description="Low complexity" evidence="8">
    <location>
        <begin position="751"/>
        <end position="769"/>
    </location>
</feature>
<dbReference type="GO" id="GO:0005525">
    <property type="term" value="F:GTP binding"/>
    <property type="evidence" value="ECO:0007669"/>
    <property type="project" value="UniProtKB-KW"/>
</dbReference>
<feature type="compositionally biased region" description="Polar residues" evidence="8">
    <location>
        <begin position="520"/>
        <end position="532"/>
    </location>
</feature>
<evidence type="ECO:0000256" key="5">
    <source>
        <dbReference type="ARBA" id="ARBA00054763"/>
    </source>
</evidence>
<feature type="region of interest" description="Disordered" evidence="8">
    <location>
        <begin position="474"/>
        <end position="534"/>
    </location>
</feature>
<dbReference type="GO" id="GO:0005730">
    <property type="term" value="C:nucleolus"/>
    <property type="evidence" value="ECO:0000318"/>
    <property type="project" value="GO_Central"/>
</dbReference>
<evidence type="ECO:0000313" key="10">
    <source>
        <dbReference type="Proteomes" id="UP000001554"/>
    </source>
</evidence>
<dbReference type="AlphaFoldDB" id="A0A9J7HV58"/>
<dbReference type="CDD" id="cd01858">
    <property type="entry name" value="NGP_1"/>
    <property type="match status" value="1"/>
</dbReference>
<keyword evidence="4 7" id="KW-0539">Nucleus</keyword>
<feature type="compositionally biased region" description="Basic residues" evidence="8">
    <location>
        <begin position="1"/>
        <end position="17"/>
    </location>
</feature>
<dbReference type="InterPro" id="IPR030378">
    <property type="entry name" value="G_CP_dom"/>
</dbReference>
<evidence type="ECO:0000256" key="8">
    <source>
        <dbReference type="SAM" id="MobiDB-lite"/>
    </source>
</evidence>
<comment type="function">
    <text evidence="5">GTPase that associates with pre-60S ribosomal subunits in the nucleolus and is required for their nuclear export and maturation. May promote cell proliferation possibly by increasing p53/TP53 protein levels, and consequently those of its downstream product CDKN1A/p21, and decreasing RPL23A protein levels.</text>
</comment>
<dbReference type="KEGG" id="bfo:118409309"/>
<feature type="compositionally biased region" description="Polar residues" evidence="8">
    <location>
        <begin position="789"/>
        <end position="803"/>
    </location>
</feature>
<feature type="region of interest" description="Disordered" evidence="8">
    <location>
        <begin position="568"/>
        <end position="803"/>
    </location>
</feature>
<dbReference type="InterPro" id="IPR024929">
    <property type="entry name" value="GNL2_CP_dom"/>
</dbReference>
<feature type="compositionally biased region" description="Basic residues" evidence="8">
    <location>
        <begin position="848"/>
        <end position="857"/>
    </location>
</feature>
<keyword evidence="2 7" id="KW-0547">Nucleotide-binding</keyword>
<dbReference type="Gene3D" id="1.10.1580.10">
    <property type="match status" value="1"/>
</dbReference>
<feature type="domain" description="CP-type G" evidence="9">
    <location>
        <begin position="211"/>
        <end position="372"/>
    </location>
</feature>
<dbReference type="PANTHER" id="PTHR11089">
    <property type="entry name" value="GTP-BINDING PROTEIN-RELATED"/>
    <property type="match status" value="1"/>
</dbReference>
<dbReference type="OrthoDB" id="444945at2759"/>
<keyword evidence="10" id="KW-1185">Reference proteome</keyword>
<dbReference type="FunFam" id="1.10.1580.10:FF:000001">
    <property type="entry name" value="Nucleolar GTP-binding protein 2"/>
    <property type="match status" value="1"/>
</dbReference>
<feature type="compositionally biased region" description="Acidic residues" evidence="8">
    <location>
        <begin position="598"/>
        <end position="641"/>
    </location>
</feature>
<feature type="compositionally biased region" description="Basic and acidic residues" evidence="8">
    <location>
        <begin position="888"/>
        <end position="897"/>
    </location>
</feature>
<dbReference type="FunFam" id="3.40.50.300:FF:000559">
    <property type="entry name" value="Nuclear/nucleolar GTPase 2"/>
    <property type="match status" value="1"/>
</dbReference>
<reference evidence="11" key="2">
    <citation type="submission" date="2025-08" db="UniProtKB">
        <authorList>
            <consortium name="RefSeq"/>
        </authorList>
    </citation>
    <scope>IDENTIFICATION</scope>
    <source>
        <strain evidence="11">S238N-H82</strain>
        <tissue evidence="11">Testes</tissue>
    </source>
</reference>
<feature type="compositionally biased region" description="Basic residues" evidence="8">
    <location>
        <begin position="729"/>
        <end position="741"/>
    </location>
</feature>
<feature type="compositionally biased region" description="Low complexity" evidence="8">
    <location>
        <begin position="501"/>
        <end position="510"/>
    </location>
</feature>
<dbReference type="PROSITE" id="PS51721">
    <property type="entry name" value="G_CP"/>
    <property type="match status" value="1"/>
</dbReference>
<reference evidence="10" key="1">
    <citation type="journal article" date="2020" name="Nat. Ecol. Evol.">
        <title>Deeply conserved synteny resolves early events in vertebrate evolution.</title>
        <authorList>
            <person name="Simakov O."/>
            <person name="Marletaz F."/>
            <person name="Yue J.X."/>
            <person name="O'Connell B."/>
            <person name="Jenkins J."/>
            <person name="Brandt A."/>
            <person name="Calef R."/>
            <person name="Tung C.H."/>
            <person name="Huang T.K."/>
            <person name="Schmutz J."/>
            <person name="Satoh N."/>
            <person name="Yu J.K."/>
            <person name="Putnam N.H."/>
            <person name="Green R.E."/>
            <person name="Rokhsar D.S."/>
        </authorList>
    </citation>
    <scope>NUCLEOTIDE SEQUENCE [LARGE SCALE GENOMIC DNA]</scope>
    <source>
        <strain evidence="10">S238N-H82</strain>
    </source>
</reference>
<evidence type="ECO:0000256" key="4">
    <source>
        <dbReference type="ARBA" id="ARBA00023242"/>
    </source>
</evidence>
<evidence type="ECO:0000313" key="11">
    <source>
        <dbReference type="RefSeq" id="XP_035666136.1"/>
    </source>
</evidence>
<dbReference type="Proteomes" id="UP000001554">
    <property type="component" value="Chromosome 2"/>
</dbReference>
<feature type="compositionally biased region" description="Basic and acidic residues" evidence="8">
    <location>
        <begin position="642"/>
        <end position="677"/>
    </location>
</feature>
<dbReference type="InterPro" id="IPR006073">
    <property type="entry name" value="GTP-bd"/>
</dbReference>
<feature type="compositionally biased region" description="Polar residues" evidence="8">
    <location>
        <begin position="478"/>
        <end position="487"/>
    </location>
</feature>
<dbReference type="InterPro" id="IPR012971">
    <property type="entry name" value="NOG2_N_dom"/>
</dbReference>
<dbReference type="Pfam" id="PF08153">
    <property type="entry name" value="NGP1NT"/>
    <property type="match status" value="1"/>
</dbReference>
<proteinExistence type="inferred from homology"/>
<comment type="subunit">
    <text evidence="6">Interacts with LYAR and RPL23A. Interacts with the nuclear importin-beta receptor and, at a lower extent, with importin-alpha.</text>
</comment>
<evidence type="ECO:0000256" key="1">
    <source>
        <dbReference type="ARBA" id="ARBA00004604"/>
    </source>
</evidence>
<dbReference type="RefSeq" id="XP_035666136.1">
    <property type="nucleotide sequence ID" value="XM_035810243.1"/>
</dbReference>